<comment type="caution">
    <text evidence="2">The sequence shown here is derived from an EMBL/GenBank/DDBJ whole genome shotgun (WGS) entry which is preliminary data.</text>
</comment>
<organism evidence="2 3">
    <name type="scientific">Candidatus Methylumidiphilus alinenensis</name>
    <dbReference type="NCBI Taxonomy" id="2202197"/>
    <lineage>
        <taxon>Bacteria</taxon>
        <taxon>Pseudomonadati</taxon>
        <taxon>Pseudomonadota</taxon>
        <taxon>Gammaproteobacteria</taxon>
        <taxon>Methylococcales</taxon>
        <taxon>Candidatus Methylumidiphilus</taxon>
    </lineage>
</organism>
<feature type="region of interest" description="Disordered" evidence="1">
    <location>
        <begin position="200"/>
        <end position="248"/>
    </location>
</feature>
<dbReference type="EMBL" id="QJPH01000329">
    <property type="protein sequence ID" value="PZN77833.1"/>
    <property type="molecule type" value="Genomic_DNA"/>
</dbReference>
<name>A0A2W4R2V6_9GAMM</name>
<dbReference type="PANTHER" id="PTHR43628:SF1">
    <property type="entry name" value="CHITIN SYNTHASE REGULATORY FACTOR 2-RELATED"/>
    <property type="match status" value="1"/>
</dbReference>
<dbReference type="AlphaFoldDB" id="A0A2W4R2V6"/>
<evidence type="ECO:0000256" key="1">
    <source>
        <dbReference type="SAM" id="MobiDB-lite"/>
    </source>
</evidence>
<dbReference type="InterPro" id="IPR052945">
    <property type="entry name" value="Mitotic_Regulator"/>
</dbReference>
<reference evidence="2 3" key="1">
    <citation type="journal article" date="2018" name="Aquat. Microb. Ecol.">
        <title>Gammaproteobacterial methanotrophs dominate.</title>
        <authorList>
            <person name="Rissanen A.J."/>
            <person name="Saarenheimo J."/>
            <person name="Tiirola M."/>
            <person name="Peura S."/>
            <person name="Aalto S.L."/>
            <person name="Karvinen A."/>
            <person name="Nykanen H."/>
        </authorList>
    </citation>
    <scope>NUCLEOTIDE SEQUENCE [LARGE SCALE GENOMIC DNA]</scope>
    <source>
        <strain evidence="2">AMbin10</strain>
    </source>
</reference>
<feature type="compositionally biased region" description="Basic residues" evidence="1">
    <location>
        <begin position="230"/>
        <end position="242"/>
    </location>
</feature>
<proteinExistence type="predicted"/>
<protein>
    <submittedName>
        <fullName evidence="2">Sel1 repeat family protein</fullName>
    </submittedName>
</protein>
<dbReference type="Gene3D" id="1.25.40.10">
    <property type="entry name" value="Tetratricopeptide repeat domain"/>
    <property type="match status" value="1"/>
</dbReference>
<dbReference type="PANTHER" id="PTHR43628">
    <property type="entry name" value="ACTIVATOR OF C KINASE PROTEIN 1-RELATED"/>
    <property type="match status" value="1"/>
</dbReference>
<accession>A0A2W4R2V6</accession>
<dbReference type="Pfam" id="PF08238">
    <property type="entry name" value="Sel1"/>
    <property type="match status" value="3"/>
</dbReference>
<evidence type="ECO:0000313" key="3">
    <source>
        <dbReference type="Proteomes" id="UP000249396"/>
    </source>
</evidence>
<evidence type="ECO:0000313" key="2">
    <source>
        <dbReference type="EMBL" id="PZN77833.1"/>
    </source>
</evidence>
<dbReference type="InterPro" id="IPR011990">
    <property type="entry name" value="TPR-like_helical_dom_sf"/>
</dbReference>
<dbReference type="InterPro" id="IPR006597">
    <property type="entry name" value="Sel1-like"/>
</dbReference>
<feature type="compositionally biased region" description="Polar residues" evidence="1">
    <location>
        <begin position="210"/>
        <end position="220"/>
    </location>
</feature>
<dbReference type="SMART" id="SM00671">
    <property type="entry name" value="SEL1"/>
    <property type="match status" value="3"/>
</dbReference>
<gene>
    <name evidence="2" type="ORF">DM484_13885</name>
</gene>
<dbReference type="SUPFAM" id="SSF81901">
    <property type="entry name" value="HCP-like"/>
    <property type="match status" value="1"/>
</dbReference>
<dbReference type="Proteomes" id="UP000249396">
    <property type="component" value="Unassembled WGS sequence"/>
</dbReference>
<sequence>MKFLGLFILIVGLFFSVNVCADLQAGIDAIVRRDFTSALTIIKPLAEQGNVAAQINLGNLYMKGWGVEQNYHLAQHWYLKAADQGERMAQTKLGILYYYGLGIDKDLTEASRWFQKAAEMGETSAQTILGSLYASGDGVTKNPALAFYWYTMAEEQGDQEAAKGRQSLEDEITPGQRDEALRLMGETRKIRAEKEGKAFEAATAGLGTPPQASSAGTTVKNGDDSASKAVKAKKRSARNKTTHKPENK</sequence>